<proteinExistence type="predicted"/>
<feature type="compositionally biased region" description="Basic and acidic residues" evidence="2">
    <location>
        <begin position="39"/>
        <end position="66"/>
    </location>
</feature>
<reference evidence="3" key="1">
    <citation type="submission" date="2021-07" db="EMBL/GenBank/DDBJ databases">
        <title>Draft genome of Mortierella alpina, strain LL118, isolated from an aspen leaf litter sample.</title>
        <authorList>
            <person name="Yang S."/>
            <person name="Vinatzer B.A."/>
        </authorList>
    </citation>
    <scope>NUCLEOTIDE SEQUENCE</scope>
    <source>
        <strain evidence="3">LL118</strain>
    </source>
</reference>
<feature type="coiled-coil region" evidence="1">
    <location>
        <begin position="635"/>
        <end position="760"/>
    </location>
</feature>
<evidence type="ECO:0000256" key="1">
    <source>
        <dbReference type="SAM" id="Coils"/>
    </source>
</evidence>
<evidence type="ECO:0000313" key="4">
    <source>
        <dbReference type="Proteomes" id="UP000717515"/>
    </source>
</evidence>
<gene>
    <name evidence="3" type="ORF">KVV02_007953</name>
</gene>
<evidence type="ECO:0000256" key="2">
    <source>
        <dbReference type="SAM" id="MobiDB-lite"/>
    </source>
</evidence>
<dbReference type="AlphaFoldDB" id="A0A9P8A5R0"/>
<dbReference type="PANTHER" id="PTHR14332">
    <property type="entry name" value="DISRUPTED IN SCHIZOPHRENIA 1 PROTEIN"/>
    <property type="match status" value="1"/>
</dbReference>
<dbReference type="GO" id="GO:0005815">
    <property type="term" value="C:microtubule organizing center"/>
    <property type="evidence" value="ECO:0007669"/>
    <property type="project" value="TreeGrafter"/>
</dbReference>
<keyword evidence="1" id="KW-0175">Coiled coil</keyword>
<dbReference type="GO" id="GO:0005874">
    <property type="term" value="C:microtubule"/>
    <property type="evidence" value="ECO:0007669"/>
    <property type="project" value="TreeGrafter"/>
</dbReference>
<dbReference type="GO" id="GO:0045111">
    <property type="term" value="C:intermediate filament cytoskeleton"/>
    <property type="evidence" value="ECO:0007669"/>
    <property type="project" value="TreeGrafter"/>
</dbReference>
<name>A0A9P8A5R0_MORAP</name>
<accession>A0A9P8A5R0</accession>
<feature type="compositionally biased region" description="Low complexity" evidence="2">
    <location>
        <begin position="439"/>
        <end position="453"/>
    </location>
</feature>
<feature type="region of interest" description="Disordered" evidence="2">
    <location>
        <begin position="32"/>
        <end position="77"/>
    </location>
</feature>
<feature type="compositionally biased region" description="Low complexity" evidence="2">
    <location>
        <begin position="938"/>
        <end position="948"/>
    </location>
</feature>
<organism evidence="3 4">
    <name type="scientific">Mortierella alpina</name>
    <name type="common">Oleaginous fungus</name>
    <name type="synonym">Mortierella renispora</name>
    <dbReference type="NCBI Taxonomy" id="64518"/>
    <lineage>
        <taxon>Eukaryota</taxon>
        <taxon>Fungi</taxon>
        <taxon>Fungi incertae sedis</taxon>
        <taxon>Mucoromycota</taxon>
        <taxon>Mortierellomycotina</taxon>
        <taxon>Mortierellomycetes</taxon>
        <taxon>Mortierellales</taxon>
        <taxon>Mortierellaceae</taxon>
        <taxon>Mortierella</taxon>
    </lineage>
</organism>
<protein>
    <submittedName>
        <fullName evidence="3">Uncharacterized protein</fullName>
    </submittedName>
</protein>
<dbReference type="PANTHER" id="PTHR14332:SF3">
    <property type="entry name" value="DISRUPTED IN SCHIZOPHRENIA 1 PROTEIN"/>
    <property type="match status" value="1"/>
</dbReference>
<feature type="region of interest" description="Disordered" evidence="2">
    <location>
        <begin position="938"/>
        <end position="963"/>
    </location>
</feature>
<sequence length="1072" mass="118917">MALNDYDGDDIASMSSNFSGLLLAPEGEVDHLHHHHSRYDHDGDDGSKEHTGLLNSRTDRTADDATHRRHGNRSMVHSLYASPKLAVSQRMQASLPGSPAEERHHGNNLVSPLFIDHMPGPWKNDSVDSTTRGSTRKLGPSSSMIIEDASPPLPWQESSLRFESGESLGASQRFGMDAISGGAFAMPANDAPLSFSQQLPPLPDTPVDTDNQGTTDAALSLNNQTEPTKKRWGPKNQKAVSENTIPDAVPLPISGLENTRSSDLSEAAVDAQPTFMQYDSPAGQMTPEIESIPGQSMPKPSKESRTRSSVFGLRTLSESSTGIVSGLTSLKNSIMIPALPSALKSSRTNGSQPNSLAASQSSLLDFVAEDPQPSSSTSSSVFGSPSLFRSAVLGSGFDFEFMDLENEANSMILERGHDSGAGVAHPRGRRSNAEHGSSRRFSSSSSSRRQQQQLPRRKRMESQNSAANSLSLLESEFQQLVRRQGQLSAHKIELSKELLSLYSRRNINERRQEEAAKKEQFEDAAAAATTIAHVHERISKLEGIYADVDRSLWACRKRQDELARSITEMHHAVMLEAENVRQAKEKEKEEYQVEAKKMHDTVLNAIVAGREELEKEKSDLALGQDFLGKNEAEVQERMQEETKAEQDEVDELMEKRETVRAEIQELRRKLEQLDEQDKDLSRNIGTLQQKIRSIAEQFDGKAKEVAREKRELERREAEMRQKSAYLDKQESNAQKAAHQVEAAQEEITKAIQSIIAQKNRLESVRQLFESELSVIQKLRLEEEMFREAEAGWTMRANSLDEDLKKSEARISEWTSKIVADQKTIQELEQEIQAAEKRISQSEALKVLSVQRRDFKQAAQCSGEISKSREAILQQKQELDQLLTAMSGPTRVRLDELQSEHDTQRTFVMGEEAALYKDIQSVTSATLLRLNSFAATSSSVQTGSSGVATESEGSEGASREVEGPKLSSLLLGEMVVEIENMRDVSRIRFGREETVPVGDSVQQEQQQKGSHLIHTVQDEAHDVDQDAEAEKRHALERDIHAAVAEEDYDTAADLQAQLDALSDSSTAAPQRQT</sequence>
<dbReference type="EMBL" id="JAIFTL010000110">
    <property type="protein sequence ID" value="KAG9323221.1"/>
    <property type="molecule type" value="Genomic_DNA"/>
</dbReference>
<feature type="coiled-coil region" evidence="1">
    <location>
        <begin position="796"/>
        <end position="844"/>
    </location>
</feature>
<feature type="region of interest" description="Disordered" evidence="2">
    <location>
        <begin position="417"/>
        <end position="466"/>
    </location>
</feature>
<dbReference type="InterPro" id="IPR026081">
    <property type="entry name" value="DISC1"/>
</dbReference>
<feature type="coiled-coil region" evidence="1">
    <location>
        <begin position="574"/>
        <end position="601"/>
    </location>
</feature>
<evidence type="ECO:0000313" key="3">
    <source>
        <dbReference type="EMBL" id="KAG9323221.1"/>
    </source>
</evidence>
<feature type="region of interest" description="Disordered" evidence="2">
    <location>
        <begin position="126"/>
        <end position="152"/>
    </location>
</feature>
<dbReference type="Proteomes" id="UP000717515">
    <property type="component" value="Unassembled WGS sequence"/>
</dbReference>
<comment type="caution">
    <text evidence="3">The sequence shown here is derived from an EMBL/GenBank/DDBJ whole genome shotgun (WGS) entry which is preliminary data.</text>
</comment>